<sequence>MHAEVSWSQTSIYVHLLTGQWQKYMSASMQHGFCSQENGSLHLDPIIMYISTNYAVKNCT</sequence>
<dbReference type="EMBL" id="SFCI01001610">
    <property type="protein sequence ID" value="TFY75354.1"/>
    <property type="molecule type" value="Genomic_DNA"/>
</dbReference>
<evidence type="ECO:0000313" key="2">
    <source>
        <dbReference type="Proteomes" id="UP000298061"/>
    </source>
</evidence>
<dbReference type="Proteomes" id="UP000298061">
    <property type="component" value="Unassembled WGS sequence"/>
</dbReference>
<name>A0A4Y9ZM51_9AGAM</name>
<evidence type="ECO:0000313" key="1">
    <source>
        <dbReference type="EMBL" id="TFY75354.1"/>
    </source>
</evidence>
<keyword evidence="2" id="KW-1185">Reference proteome</keyword>
<proteinExistence type="predicted"/>
<gene>
    <name evidence="1" type="ORF">EWM64_g8657</name>
</gene>
<organism evidence="1 2">
    <name type="scientific">Hericium alpestre</name>
    <dbReference type="NCBI Taxonomy" id="135208"/>
    <lineage>
        <taxon>Eukaryota</taxon>
        <taxon>Fungi</taxon>
        <taxon>Dikarya</taxon>
        <taxon>Basidiomycota</taxon>
        <taxon>Agaricomycotina</taxon>
        <taxon>Agaricomycetes</taxon>
        <taxon>Russulales</taxon>
        <taxon>Hericiaceae</taxon>
        <taxon>Hericium</taxon>
    </lineage>
</organism>
<comment type="caution">
    <text evidence="1">The sequence shown here is derived from an EMBL/GenBank/DDBJ whole genome shotgun (WGS) entry which is preliminary data.</text>
</comment>
<protein>
    <submittedName>
        <fullName evidence="1">Uncharacterized protein</fullName>
    </submittedName>
</protein>
<dbReference type="AlphaFoldDB" id="A0A4Y9ZM51"/>
<reference evidence="1 2" key="1">
    <citation type="submission" date="2019-02" db="EMBL/GenBank/DDBJ databases">
        <title>Genome sequencing of the rare red list fungi Hericium alpestre (H. flagellum).</title>
        <authorList>
            <person name="Buettner E."/>
            <person name="Kellner H."/>
        </authorList>
    </citation>
    <scope>NUCLEOTIDE SEQUENCE [LARGE SCALE GENOMIC DNA]</scope>
    <source>
        <strain evidence="1 2">DSM 108284</strain>
    </source>
</reference>
<accession>A0A4Y9ZM51</accession>